<sequence>MSYSLLTIFFLVTSGNNINPIGVQELIVVGLEYAYVEKFDNSQIYFDKIIKLYPENPAGYFFKAALLQVKMMDECHYNNEKEYLELMKRTITEAERILEQEENLWAKFYLGSSYTYRAVYEGFKNNYFETFTLGVKGGRMLQDIVKEDSTFYDAYLGAGSFEYFWARAARYLPLLKLIGGDVEEALRKLHVAAEKSLYSGPTTQNSLVFICGEEGQYDRATAIADNLLRQYPESKTFLWSKANLEYKKKNYSLAVNLYTDLFKRYDELNKKNYSNLAQCKLLIGKCYYELKEKEKAKEALKDVIYYKKYSDQYPHIEGYSREAYGLLSRLL</sequence>
<protein>
    <recommendedName>
        <fullName evidence="4">Outer membrane lipoprotein BamD-like domain-containing protein</fullName>
    </recommendedName>
</protein>
<gene>
    <name evidence="2" type="ORF">AMJ52_00205</name>
</gene>
<dbReference type="SUPFAM" id="SSF48452">
    <property type="entry name" value="TPR-like"/>
    <property type="match status" value="1"/>
</dbReference>
<dbReference type="PROSITE" id="PS50005">
    <property type="entry name" value="TPR"/>
    <property type="match status" value="1"/>
</dbReference>
<evidence type="ECO:0000313" key="2">
    <source>
        <dbReference type="EMBL" id="KPJ74569.1"/>
    </source>
</evidence>
<evidence type="ECO:0000256" key="1">
    <source>
        <dbReference type="PROSITE-ProRule" id="PRU00339"/>
    </source>
</evidence>
<comment type="caution">
    <text evidence="2">The sequence shown here is derived from an EMBL/GenBank/DDBJ whole genome shotgun (WGS) entry which is preliminary data.</text>
</comment>
<dbReference type="Proteomes" id="UP000051012">
    <property type="component" value="Unassembled WGS sequence"/>
</dbReference>
<dbReference type="InterPro" id="IPR011990">
    <property type="entry name" value="TPR-like_helical_dom_sf"/>
</dbReference>
<reference evidence="2 3" key="1">
    <citation type="journal article" date="2015" name="Microbiome">
        <title>Genomic resolution of linkages in carbon, nitrogen, and sulfur cycling among widespread estuary sediment bacteria.</title>
        <authorList>
            <person name="Baker B.J."/>
            <person name="Lazar C.S."/>
            <person name="Teske A.P."/>
            <person name="Dick G.J."/>
        </authorList>
    </citation>
    <scope>NUCLEOTIDE SEQUENCE [LARGE SCALE GENOMIC DNA]</scope>
    <source>
        <strain evidence="2">DG_78</strain>
    </source>
</reference>
<dbReference type="EMBL" id="LJNI01000001">
    <property type="protein sequence ID" value="KPJ74569.1"/>
    <property type="molecule type" value="Genomic_DNA"/>
</dbReference>
<dbReference type="AlphaFoldDB" id="A0A0S7YJV8"/>
<proteinExistence type="predicted"/>
<name>A0A0S7YJV8_UNCT6</name>
<accession>A0A0S7YJV8</accession>
<evidence type="ECO:0008006" key="4">
    <source>
        <dbReference type="Google" id="ProtNLM"/>
    </source>
</evidence>
<organism evidence="2 3">
    <name type="scientific">candidate division TA06 bacterium DG_78</name>
    <dbReference type="NCBI Taxonomy" id="1703772"/>
    <lineage>
        <taxon>Bacteria</taxon>
        <taxon>Bacteria division TA06</taxon>
    </lineage>
</organism>
<dbReference type="Pfam" id="PF13174">
    <property type="entry name" value="TPR_6"/>
    <property type="match status" value="1"/>
</dbReference>
<dbReference type="InterPro" id="IPR019734">
    <property type="entry name" value="TPR_rpt"/>
</dbReference>
<dbReference type="Gene3D" id="1.25.40.10">
    <property type="entry name" value="Tetratricopeptide repeat domain"/>
    <property type="match status" value="2"/>
</dbReference>
<feature type="repeat" description="TPR" evidence="1">
    <location>
        <begin position="23"/>
        <end position="56"/>
    </location>
</feature>
<evidence type="ECO:0000313" key="3">
    <source>
        <dbReference type="Proteomes" id="UP000051012"/>
    </source>
</evidence>
<keyword evidence="1" id="KW-0802">TPR repeat</keyword>